<accession>A0A1S4AJM4</accession>
<dbReference type="AlphaFoldDB" id="A0A1S4AJM4"/>
<dbReference type="KEGG" id="nta:107798353"/>
<protein>
    <recommendedName>
        <fullName evidence="3">Reverse transcriptase domain-containing protein</fullName>
    </recommendedName>
</protein>
<feature type="compositionally biased region" description="Basic and acidic residues" evidence="1">
    <location>
        <begin position="19"/>
        <end position="28"/>
    </location>
</feature>
<evidence type="ECO:0008006" key="3">
    <source>
        <dbReference type="Google" id="ProtNLM"/>
    </source>
</evidence>
<dbReference type="RefSeq" id="XP_016476814.1">
    <property type="nucleotide sequence ID" value="XM_016621328.1"/>
</dbReference>
<reference evidence="2" key="1">
    <citation type="submission" date="2025-08" db="UniProtKB">
        <authorList>
            <consortium name="RefSeq"/>
        </authorList>
    </citation>
    <scope>IDENTIFICATION</scope>
</reference>
<evidence type="ECO:0000256" key="1">
    <source>
        <dbReference type="SAM" id="MobiDB-lite"/>
    </source>
</evidence>
<feature type="region of interest" description="Disordered" evidence="1">
    <location>
        <begin position="1"/>
        <end position="28"/>
    </location>
</feature>
<evidence type="ECO:0000313" key="2">
    <source>
        <dbReference type="RefSeq" id="XP_016476814.1"/>
    </source>
</evidence>
<dbReference type="PaxDb" id="4097-A0A1S4AJM4"/>
<name>A0A1S4AJM4_TOBAC</name>
<feature type="compositionally biased region" description="Polar residues" evidence="1">
    <location>
        <begin position="1"/>
        <end position="10"/>
    </location>
</feature>
<proteinExistence type="predicted"/>
<dbReference type="OrthoDB" id="1750433at2759"/>
<gene>
    <name evidence="2" type="primary">LOC107798353</name>
</gene>
<sequence length="135" mass="15014">METLTGQNPARPSEIMKPPVEKTTHEEGIPSTSNYVVALKSSTIPGPCANRYGNPEVKARYSTHNGMPTVIFKASDYYGVMAEECRLTIVDDIVIFSSGSHRSIKLIMHQIKKYEQSSGQMVNKEKCFFLTAPKT</sequence>
<organism evidence="2">
    <name type="scientific">Nicotiana tabacum</name>
    <name type="common">Common tobacco</name>
    <dbReference type="NCBI Taxonomy" id="4097"/>
    <lineage>
        <taxon>Eukaryota</taxon>
        <taxon>Viridiplantae</taxon>
        <taxon>Streptophyta</taxon>
        <taxon>Embryophyta</taxon>
        <taxon>Tracheophyta</taxon>
        <taxon>Spermatophyta</taxon>
        <taxon>Magnoliopsida</taxon>
        <taxon>eudicotyledons</taxon>
        <taxon>Gunneridae</taxon>
        <taxon>Pentapetalae</taxon>
        <taxon>asterids</taxon>
        <taxon>lamiids</taxon>
        <taxon>Solanales</taxon>
        <taxon>Solanaceae</taxon>
        <taxon>Nicotianoideae</taxon>
        <taxon>Nicotianeae</taxon>
        <taxon>Nicotiana</taxon>
    </lineage>
</organism>